<dbReference type="AlphaFoldDB" id="A0A9Q0QC87"/>
<keyword evidence="4" id="KW-0378">Hydrolase</keyword>
<comment type="caution">
    <text evidence="4">The sequence shown here is derived from an EMBL/GenBank/DDBJ whole genome shotgun (WGS) entry which is preliminary data.</text>
</comment>
<evidence type="ECO:0000259" key="3">
    <source>
        <dbReference type="PROSITE" id="PS50235"/>
    </source>
</evidence>
<dbReference type="Pfam" id="PF00443">
    <property type="entry name" value="UCH"/>
    <property type="match status" value="1"/>
</dbReference>
<dbReference type="PROSITE" id="PS50235">
    <property type="entry name" value="USP_3"/>
    <property type="match status" value="1"/>
</dbReference>
<reference evidence="4" key="2">
    <citation type="journal article" date="2023" name="Int. J. Mol. Sci.">
        <title>De Novo Assembly and Annotation of 11 Diverse Shrub Willow (Salix) Genomes Reveals Novel Gene Organization in Sex-Linked Regions.</title>
        <authorList>
            <person name="Hyden B."/>
            <person name="Feng K."/>
            <person name="Yates T.B."/>
            <person name="Jawdy S."/>
            <person name="Cereghino C."/>
            <person name="Smart L.B."/>
            <person name="Muchero W."/>
        </authorList>
    </citation>
    <scope>NUCLEOTIDE SEQUENCE [LARGE SCALE GENOMIC DNA]</scope>
    <source>
        <tissue evidence="4">Shoot tip</tissue>
    </source>
</reference>
<evidence type="ECO:0000256" key="2">
    <source>
        <dbReference type="SAM" id="MobiDB-lite"/>
    </source>
</evidence>
<protein>
    <submittedName>
        <fullName evidence="4">UBIQUITIN CARBOXYL-TERMINAL HYDROLASE</fullName>
    </submittedName>
</protein>
<sequence>MLDQAPSIAALHLKRFKTDGTSVEKIGKHVEFPLELDLKPYINNNDYNDVGFKYQLYAVVVHEGYSPTSGHYFCYIRSSPDTWHKLDDPEVSKESEEFVLSQAAYILFYAREGTPWCSSLIKPQEFCLDPSNSNTSPKSVLDIVNSECISVANKDTLETGVFKDAVEITCADMGDVSLPHGVSDGHDGVDEMLCFPPVEEDNCNEGAEKIGRYCDLHAPAPPPPRSPTPDICSGELPGDHLKVENHVNSKRSSKKVTKDSQTAEALRCIKRMPNARGMKLMAALLPKNDKIRPRSSPCKRATPPGSRRKPMRVAVIR</sequence>
<dbReference type="OrthoDB" id="420187at2759"/>
<comment type="similarity">
    <text evidence="1">Belongs to the peptidase C19 family.</text>
</comment>
<dbReference type="InterPro" id="IPR028889">
    <property type="entry name" value="USP"/>
</dbReference>
<dbReference type="Gene3D" id="3.90.70.10">
    <property type="entry name" value="Cysteine proteinases"/>
    <property type="match status" value="1"/>
</dbReference>
<evidence type="ECO:0000313" key="5">
    <source>
        <dbReference type="Proteomes" id="UP001151529"/>
    </source>
</evidence>
<dbReference type="EMBL" id="JAPFFL010000009">
    <property type="protein sequence ID" value="KAJ6703943.1"/>
    <property type="molecule type" value="Genomic_DNA"/>
</dbReference>
<keyword evidence="5" id="KW-1185">Reference proteome</keyword>
<dbReference type="PANTHER" id="PTHR24006">
    <property type="entry name" value="UBIQUITIN CARBOXYL-TERMINAL HYDROLASE"/>
    <property type="match status" value="1"/>
</dbReference>
<feature type="domain" description="USP" evidence="3">
    <location>
        <begin position="1"/>
        <end position="112"/>
    </location>
</feature>
<dbReference type="InterPro" id="IPR001394">
    <property type="entry name" value="Peptidase_C19_UCH"/>
</dbReference>
<dbReference type="SUPFAM" id="SSF54001">
    <property type="entry name" value="Cysteine proteinases"/>
    <property type="match status" value="1"/>
</dbReference>
<proteinExistence type="inferred from homology"/>
<feature type="region of interest" description="Disordered" evidence="2">
    <location>
        <begin position="288"/>
        <end position="317"/>
    </location>
</feature>
<dbReference type="PANTHER" id="PTHR24006:SF747">
    <property type="entry name" value="UBIQUITIN CARBOXYL-TERMINAL HYDROLASE 20"/>
    <property type="match status" value="1"/>
</dbReference>
<evidence type="ECO:0000256" key="1">
    <source>
        <dbReference type="ARBA" id="ARBA00009085"/>
    </source>
</evidence>
<dbReference type="GO" id="GO:0016579">
    <property type="term" value="P:protein deubiquitination"/>
    <property type="evidence" value="ECO:0007669"/>
    <property type="project" value="InterPro"/>
</dbReference>
<dbReference type="GO" id="GO:0004843">
    <property type="term" value="F:cysteine-type deubiquitinase activity"/>
    <property type="evidence" value="ECO:0007669"/>
    <property type="project" value="InterPro"/>
</dbReference>
<reference evidence="4" key="1">
    <citation type="submission" date="2022-11" db="EMBL/GenBank/DDBJ databases">
        <authorList>
            <person name="Hyden B.L."/>
            <person name="Feng K."/>
            <person name="Yates T."/>
            <person name="Jawdy S."/>
            <person name="Smart L.B."/>
            <person name="Muchero W."/>
        </authorList>
    </citation>
    <scope>NUCLEOTIDE SEQUENCE</scope>
    <source>
        <tissue evidence="4">Shoot tip</tissue>
    </source>
</reference>
<organism evidence="4 5">
    <name type="scientific">Salix viminalis</name>
    <name type="common">Common osier</name>
    <name type="synonym">Basket willow</name>
    <dbReference type="NCBI Taxonomy" id="40686"/>
    <lineage>
        <taxon>Eukaryota</taxon>
        <taxon>Viridiplantae</taxon>
        <taxon>Streptophyta</taxon>
        <taxon>Embryophyta</taxon>
        <taxon>Tracheophyta</taxon>
        <taxon>Spermatophyta</taxon>
        <taxon>Magnoliopsida</taxon>
        <taxon>eudicotyledons</taxon>
        <taxon>Gunneridae</taxon>
        <taxon>Pentapetalae</taxon>
        <taxon>rosids</taxon>
        <taxon>fabids</taxon>
        <taxon>Malpighiales</taxon>
        <taxon>Salicaceae</taxon>
        <taxon>Saliceae</taxon>
        <taxon>Salix</taxon>
    </lineage>
</organism>
<dbReference type="GO" id="GO:0005829">
    <property type="term" value="C:cytosol"/>
    <property type="evidence" value="ECO:0007669"/>
    <property type="project" value="TreeGrafter"/>
</dbReference>
<dbReference type="InterPro" id="IPR018200">
    <property type="entry name" value="USP_CS"/>
</dbReference>
<dbReference type="Proteomes" id="UP001151529">
    <property type="component" value="Chromosome 3"/>
</dbReference>
<dbReference type="InterPro" id="IPR038765">
    <property type="entry name" value="Papain-like_cys_pep_sf"/>
</dbReference>
<dbReference type="GO" id="GO:0005634">
    <property type="term" value="C:nucleus"/>
    <property type="evidence" value="ECO:0007669"/>
    <property type="project" value="TreeGrafter"/>
</dbReference>
<dbReference type="InterPro" id="IPR050164">
    <property type="entry name" value="Peptidase_C19"/>
</dbReference>
<name>A0A9Q0QC87_SALVM</name>
<accession>A0A9Q0QC87</accession>
<gene>
    <name evidence="4" type="ORF">OIU85_029834</name>
</gene>
<evidence type="ECO:0000313" key="4">
    <source>
        <dbReference type="EMBL" id="KAJ6703943.1"/>
    </source>
</evidence>
<dbReference type="PROSITE" id="PS00973">
    <property type="entry name" value="USP_2"/>
    <property type="match status" value="1"/>
</dbReference>